<protein>
    <submittedName>
        <fullName evidence="3">Peptidoglycan D,D-transpeptidase FtsI family protein</fullName>
    </submittedName>
</protein>
<reference evidence="3 4" key="1">
    <citation type="submission" date="2024-10" db="EMBL/GenBank/DDBJ databases">
        <title>The Natural Products Discovery Center: Release of the First 8490 Sequenced Strains for Exploring Actinobacteria Biosynthetic Diversity.</title>
        <authorList>
            <person name="Kalkreuter E."/>
            <person name="Kautsar S.A."/>
            <person name="Yang D."/>
            <person name="Bader C.D."/>
            <person name="Teijaro C.N."/>
            <person name="Fluegel L."/>
            <person name="Davis C.M."/>
            <person name="Simpson J.R."/>
            <person name="Lauterbach L."/>
            <person name="Steele A.D."/>
            <person name="Gui C."/>
            <person name="Meng S."/>
            <person name="Li G."/>
            <person name="Viehrig K."/>
            <person name="Ye F."/>
            <person name="Su P."/>
            <person name="Kiefer A.F."/>
            <person name="Nichols A."/>
            <person name="Cepeda A.J."/>
            <person name="Yan W."/>
            <person name="Fan B."/>
            <person name="Jiang Y."/>
            <person name="Adhikari A."/>
            <person name="Zheng C.-J."/>
            <person name="Schuster L."/>
            <person name="Cowan T.M."/>
            <person name="Smanski M.J."/>
            <person name="Chevrette M.G."/>
            <person name="De Carvalho L.P.S."/>
            <person name="Shen B."/>
        </authorList>
    </citation>
    <scope>NUCLEOTIDE SEQUENCE [LARGE SCALE GENOMIC DNA]</scope>
    <source>
        <strain evidence="3 4">NPDC012540</strain>
    </source>
</reference>
<gene>
    <name evidence="3" type="ORF">ACFY8O_25905</name>
</gene>
<evidence type="ECO:0000259" key="1">
    <source>
        <dbReference type="Pfam" id="PF00905"/>
    </source>
</evidence>
<sequence>MNRPLRHIAIFCGLLMLALLIRTNWIQFAKSEELATHEHNRRVKITQFATPRGDIIVDGKAITGSKEVEGTDFKYQRTFKQGAMYAPVTGYASQAQGMSLLEKTYDPILSGQDERFAFRHAKDILTGEERRGGDVITTIDSKAQEAAYKGLTDLDARGAVVALDPATGKVLALVSTPSYDPSVFAGNSFKEGDKFQSLVDAKSKPLANRPLRETFPPGSTFKILTAAAALEHGVVTDVDAPSKATSPYKLPLSSSTISSEAGDATCSKASMKTAMQYSCNNVFLDAALQVGDEGMRETAEKFGFNADVYSESFGDMLATKSLYPAELDKPGTALTGMGQGSLTSTPMQMAMVTAALANDGKLMQPYIVDELRGPDLSTLEKHEPELKSQAVSAETAQKVQEMMEFTAKEGSAQRALIDGVTVGGKTGTAQRGNDVTKEVPYGWFVSYGKKSDGQSVAVAVFIDPTAMDISRSDISGGGLGGPIAKKVMEAVLLRK</sequence>
<organism evidence="3 4">
    <name type="scientific">Streptomyces argenteolus</name>
    <dbReference type="NCBI Taxonomy" id="67274"/>
    <lineage>
        <taxon>Bacteria</taxon>
        <taxon>Bacillati</taxon>
        <taxon>Actinomycetota</taxon>
        <taxon>Actinomycetes</taxon>
        <taxon>Kitasatosporales</taxon>
        <taxon>Streptomycetaceae</taxon>
        <taxon>Streptomyces</taxon>
    </lineage>
</organism>
<feature type="domain" description="Penicillin-binding protein transpeptidase" evidence="1">
    <location>
        <begin position="158"/>
        <end position="489"/>
    </location>
</feature>
<dbReference type="RefSeq" id="WP_145809260.1">
    <property type="nucleotide sequence ID" value="NZ_JBIBEG010000008.1"/>
</dbReference>
<keyword evidence="4" id="KW-1185">Reference proteome</keyword>
<evidence type="ECO:0000313" key="4">
    <source>
        <dbReference type="Proteomes" id="UP001602322"/>
    </source>
</evidence>
<name>A0ABW6XC69_9ACTN</name>
<dbReference type="InterPro" id="IPR054120">
    <property type="entry name" value="PBPA_dimer"/>
</dbReference>
<dbReference type="InterPro" id="IPR050515">
    <property type="entry name" value="Beta-lactam/transpept"/>
</dbReference>
<dbReference type="InterPro" id="IPR001460">
    <property type="entry name" value="PCN-bd_Tpept"/>
</dbReference>
<evidence type="ECO:0000313" key="3">
    <source>
        <dbReference type="EMBL" id="MFF5899336.1"/>
    </source>
</evidence>
<dbReference type="PANTHER" id="PTHR30627">
    <property type="entry name" value="PEPTIDOGLYCAN D,D-TRANSPEPTIDASE"/>
    <property type="match status" value="1"/>
</dbReference>
<evidence type="ECO:0000259" key="2">
    <source>
        <dbReference type="Pfam" id="PF21922"/>
    </source>
</evidence>
<accession>A0ABW6XC69</accession>
<feature type="domain" description="Penicillin binding protein A dimerisation" evidence="2">
    <location>
        <begin position="52"/>
        <end position="135"/>
    </location>
</feature>
<proteinExistence type="predicted"/>
<dbReference type="Gene3D" id="3.40.710.10">
    <property type="entry name" value="DD-peptidase/beta-lactamase superfamily"/>
    <property type="match status" value="1"/>
</dbReference>
<dbReference type="PANTHER" id="PTHR30627:SF24">
    <property type="entry name" value="PENICILLIN-BINDING PROTEIN 4B"/>
    <property type="match status" value="1"/>
</dbReference>
<dbReference type="SUPFAM" id="SSF56601">
    <property type="entry name" value="beta-lactamase/transpeptidase-like"/>
    <property type="match status" value="1"/>
</dbReference>
<dbReference type="Gene3D" id="3.90.1310.10">
    <property type="entry name" value="Penicillin-binding protein 2a (Domain 2)"/>
    <property type="match status" value="1"/>
</dbReference>
<dbReference type="EMBL" id="JBIBEG010000008">
    <property type="protein sequence ID" value="MFF5899336.1"/>
    <property type="molecule type" value="Genomic_DNA"/>
</dbReference>
<dbReference type="Pfam" id="PF00905">
    <property type="entry name" value="Transpeptidase"/>
    <property type="match status" value="1"/>
</dbReference>
<dbReference type="Pfam" id="PF21922">
    <property type="entry name" value="PBP_dimer_2"/>
    <property type="match status" value="1"/>
</dbReference>
<dbReference type="Proteomes" id="UP001602322">
    <property type="component" value="Unassembled WGS sequence"/>
</dbReference>
<dbReference type="InterPro" id="IPR012338">
    <property type="entry name" value="Beta-lactam/transpept-like"/>
</dbReference>
<comment type="caution">
    <text evidence="3">The sequence shown here is derived from an EMBL/GenBank/DDBJ whole genome shotgun (WGS) entry which is preliminary data.</text>
</comment>